<dbReference type="EMBL" id="JBHUMD010000003">
    <property type="protein sequence ID" value="MFD2600702.1"/>
    <property type="molecule type" value="Genomic_DNA"/>
</dbReference>
<evidence type="ECO:0000313" key="2">
    <source>
        <dbReference type="EMBL" id="MFD2600702.1"/>
    </source>
</evidence>
<protein>
    <submittedName>
        <fullName evidence="2">NAD(P)H-binding protein</fullName>
    </submittedName>
</protein>
<dbReference type="PANTHER" id="PTHR14097:SF7">
    <property type="entry name" value="OXIDOREDUCTASE HTATIP2"/>
    <property type="match status" value="1"/>
</dbReference>
<proteinExistence type="predicted"/>
<gene>
    <name evidence="2" type="ORF">ACFSR3_01425</name>
</gene>
<dbReference type="InterPro" id="IPR036291">
    <property type="entry name" value="NAD(P)-bd_dom_sf"/>
</dbReference>
<dbReference type="Gene3D" id="3.40.50.720">
    <property type="entry name" value="NAD(P)-binding Rossmann-like Domain"/>
    <property type="match status" value="1"/>
</dbReference>
<feature type="domain" description="NAD(P)-binding" evidence="1">
    <location>
        <begin position="9"/>
        <end position="142"/>
    </location>
</feature>
<dbReference type="InterPro" id="IPR016040">
    <property type="entry name" value="NAD(P)-bd_dom"/>
</dbReference>
<dbReference type="RefSeq" id="WP_379819385.1">
    <property type="nucleotide sequence ID" value="NZ_JBHUMD010000003.1"/>
</dbReference>
<sequence length="219" mass="24023">MPKTAILLGGSGAVGSELLQLLLADSRYEKIKLFARSSVKNNNPKIEEHLINLFDLSAYADVFKGDEVYCCIGTTKAKTPDKKTYRDIDFGIPVAAAKLAADNHIGTYIVVSAIGADADSSIFYNRTKGEMQEAVLSEHITKVHLLQPSLILAERKENRIAEKIAEGFMWVLNPLLFGGAAKYRSIKAATIARAMLWLANNNYTQTVITSDKIEDLGSK</sequence>
<dbReference type="Proteomes" id="UP001597480">
    <property type="component" value="Unassembled WGS sequence"/>
</dbReference>
<reference evidence="3" key="1">
    <citation type="journal article" date="2019" name="Int. J. Syst. Evol. Microbiol.">
        <title>The Global Catalogue of Microorganisms (GCM) 10K type strain sequencing project: providing services to taxonomists for standard genome sequencing and annotation.</title>
        <authorList>
            <consortium name="The Broad Institute Genomics Platform"/>
            <consortium name="The Broad Institute Genome Sequencing Center for Infectious Disease"/>
            <person name="Wu L."/>
            <person name="Ma J."/>
        </authorList>
    </citation>
    <scope>NUCLEOTIDE SEQUENCE [LARGE SCALE GENOMIC DNA]</scope>
    <source>
        <strain evidence="3">KCTC 42107</strain>
    </source>
</reference>
<comment type="caution">
    <text evidence="2">The sequence shown here is derived from an EMBL/GenBank/DDBJ whole genome shotgun (WGS) entry which is preliminary data.</text>
</comment>
<keyword evidence="3" id="KW-1185">Reference proteome</keyword>
<dbReference type="PANTHER" id="PTHR14097">
    <property type="entry name" value="OXIDOREDUCTASE HTATIP2"/>
    <property type="match status" value="1"/>
</dbReference>
<organism evidence="2 3">
    <name type="scientific">Flavobacterium suzhouense</name>
    <dbReference type="NCBI Taxonomy" id="1529638"/>
    <lineage>
        <taxon>Bacteria</taxon>
        <taxon>Pseudomonadati</taxon>
        <taxon>Bacteroidota</taxon>
        <taxon>Flavobacteriia</taxon>
        <taxon>Flavobacteriales</taxon>
        <taxon>Flavobacteriaceae</taxon>
        <taxon>Flavobacterium</taxon>
    </lineage>
</organism>
<evidence type="ECO:0000313" key="3">
    <source>
        <dbReference type="Proteomes" id="UP001597480"/>
    </source>
</evidence>
<accession>A0ABW5NNS2</accession>
<name>A0ABW5NNS2_9FLAO</name>
<evidence type="ECO:0000259" key="1">
    <source>
        <dbReference type="Pfam" id="PF13460"/>
    </source>
</evidence>
<dbReference type="SUPFAM" id="SSF51735">
    <property type="entry name" value="NAD(P)-binding Rossmann-fold domains"/>
    <property type="match status" value="1"/>
</dbReference>
<dbReference type="Pfam" id="PF13460">
    <property type="entry name" value="NAD_binding_10"/>
    <property type="match status" value="1"/>
</dbReference>